<name>A0AAI9TAP7_PENTH</name>
<reference evidence="2" key="2">
    <citation type="journal article" date="2016" name="Fungal Biol.">
        <title>Ochratoxin A production by Penicillium thymicola.</title>
        <authorList>
            <person name="Nguyen H.D.T."/>
            <person name="McMullin D.R."/>
            <person name="Ponomareva E."/>
            <person name="Riley R."/>
            <person name="Pomraning K.R."/>
            <person name="Baker S.E."/>
            <person name="Seifert K.A."/>
        </authorList>
    </citation>
    <scope>NUCLEOTIDE SEQUENCE</scope>
    <source>
        <strain evidence="2">DAOM 180753</strain>
    </source>
</reference>
<dbReference type="AlphaFoldDB" id="A0AAI9TAP7"/>
<comment type="caution">
    <text evidence="2">The sequence shown here is derived from an EMBL/GenBank/DDBJ whole genome shotgun (WGS) entry which is preliminary data.</text>
</comment>
<keyword evidence="3" id="KW-1185">Reference proteome</keyword>
<dbReference type="EMBL" id="LACB01000421">
    <property type="protein sequence ID" value="KAJ9483533.1"/>
    <property type="molecule type" value="Genomic_DNA"/>
</dbReference>
<reference evidence="2" key="1">
    <citation type="submission" date="2015-06" db="EMBL/GenBank/DDBJ databases">
        <authorList>
            <person name="Nguyen H."/>
        </authorList>
    </citation>
    <scope>NUCLEOTIDE SEQUENCE</scope>
    <source>
        <strain evidence="2">DAOM 180753</strain>
    </source>
</reference>
<proteinExistence type="predicted"/>
<accession>A0AAI9TAP7</accession>
<feature type="region of interest" description="Disordered" evidence="1">
    <location>
        <begin position="53"/>
        <end position="76"/>
    </location>
</feature>
<sequence length="76" mass="8868">MPRLTKGRRMYQSTLSYPERDLRGGRRSAWCYVRLIEELRVKLQKRLRNLTPPTNIHGLVPPQRSKPSCRKGCCSA</sequence>
<evidence type="ECO:0000313" key="2">
    <source>
        <dbReference type="EMBL" id="KAJ9483533.1"/>
    </source>
</evidence>
<evidence type="ECO:0000313" key="3">
    <source>
        <dbReference type="Proteomes" id="UP001227192"/>
    </source>
</evidence>
<protein>
    <submittedName>
        <fullName evidence="2">Uncharacterized protein</fullName>
    </submittedName>
</protein>
<dbReference type="Proteomes" id="UP001227192">
    <property type="component" value="Unassembled WGS sequence"/>
</dbReference>
<gene>
    <name evidence="2" type="ORF">VN97_g9868</name>
</gene>
<evidence type="ECO:0000256" key="1">
    <source>
        <dbReference type="SAM" id="MobiDB-lite"/>
    </source>
</evidence>
<organism evidence="2 3">
    <name type="scientific">Penicillium thymicola</name>
    <dbReference type="NCBI Taxonomy" id="293382"/>
    <lineage>
        <taxon>Eukaryota</taxon>
        <taxon>Fungi</taxon>
        <taxon>Dikarya</taxon>
        <taxon>Ascomycota</taxon>
        <taxon>Pezizomycotina</taxon>
        <taxon>Eurotiomycetes</taxon>
        <taxon>Eurotiomycetidae</taxon>
        <taxon>Eurotiales</taxon>
        <taxon>Aspergillaceae</taxon>
        <taxon>Penicillium</taxon>
    </lineage>
</organism>